<sequence>MLSVLSVCAGAVLGLPGSASAAITQAQNVVAVTTTATPVSAGLVAVPAIPTTQFAVVTPPAHGTATISGATFTYTPANGFVGTDAFSYATTDGATVSTPATVGIQVMSPDSAPPSLATACTDLGPAFTPVCTAIGDVTDPLVQACSTVGSVDACSWFGGNKHGLISACFDVATGQLAVTCKTLDTAAQLVASQCRVVNGPIDYCALRSGSPIGDRSVQSYLAGPVHKALTQQYQLSSTLPLGEAQIPATHNSFNYTNANIPPTLSGMDPDQLYSLVNQLDLDMRFIELDLHWYPSLGAPGGYAPILCHGFDNHLGCTFERTAASGLQEIRRWLDAHPDQVIVLYIENRLDDPVDDISKSLPAGAAVIESTLGNTSARDLLFRPAQVQPGSSCDTQPIPLGVSMAQILASGKQVLLYTNSGCGHDAAWDALGFNDSNVQEKGMPVTVQFPDCYFTRAQFESSYTRFFDSNTLVDVLAGGGNAQPMTADQIHEMMRCGANAPGPNFVDPHADQLAGFVWSWSYGQPLSSPAQQCAVHNGDGRFQAEACGQFLPYACQAPDGWHISSGAGQFGGGALACVGQGAFAVPRTGYQNELLKAAKAQAGVDRVWLAYTAGNDGNWTMGATPPAAPSAPVTPSLPPMLASVPAPLFPGRVS</sequence>
<dbReference type="PROSITE" id="PS50007">
    <property type="entry name" value="PIPLC_X_DOMAIN"/>
    <property type="match status" value="1"/>
</dbReference>
<dbReference type="Gene3D" id="3.20.20.190">
    <property type="entry name" value="Phosphatidylinositol (PI) phosphodiesterase"/>
    <property type="match status" value="1"/>
</dbReference>
<dbReference type="KEGG" id="mher:K3U94_08830"/>
<keyword evidence="3" id="KW-1133">Transmembrane helix</keyword>
<evidence type="ECO:0000256" key="4">
    <source>
        <dbReference type="ARBA" id="ARBA00023136"/>
    </source>
</evidence>
<accession>A0A9X7ZI61</accession>
<dbReference type="InterPro" id="IPR017946">
    <property type="entry name" value="PLC-like_Pdiesterase_TIM-brl"/>
</dbReference>
<feature type="chain" id="PRO_5040953097" description="Glycoside hydrolase family 5 domain-containing protein" evidence="5">
    <location>
        <begin position="22"/>
        <end position="653"/>
    </location>
</feature>
<dbReference type="AlphaFoldDB" id="A0A9X7ZI61"/>
<evidence type="ECO:0000256" key="2">
    <source>
        <dbReference type="ARBA" id="ARBA00022692"/>
    </source>
</evidence>
<evidence type="ECO:0000256" key="5">
    <source>
        <dbReference type="SAM" id="SignalP"/>
    </source>
</evidence>
<feature type="signal peptide" evidence="5">
    <location>
        <begin position="1"/>
        <end position="21"/>
    </location>
</feature>
<evidence type="ECO:0000313" key="6">
    <source>
        <dbReference type="EMBL" id="QZA09322.1"/>
    </source>
</evidence>
<dbReference type="SUPFAM" id="SSF51695">
    <property type="entry name" value="PLC-like phosphodiesterases"/>
    <property type="match status" value="1"/>
</dbReference>
<keyword evidence="4" id="KW-0472">Membrane</keyword>
<dbReference type="PANTHER" id="PTHR35518">
    <property type="entry name" value="MAINTENANCE OF TELOMOERE CAPPING"/>
    <property type="match status" value="1"/>
</dbReference>
<evidence type="ECO:0008006" key="8">
    <source>
        <dbReference type="Google" id="ProtNLM"/>
    </source>
</evidence>
<dbReference type="RefSeq" id="WP_220696246.1">
    <property type="nucleotide sequence ID" value="NZ_CP080997.1"/>
</dbReference>
<evidence type="ECO:0000256" key="3">
    <source>
        <dbReference type="ARBA" id="ARBA00022989"/>
    </source>
</evidence>
<dbReference type="InterPro" id="IPR051008">
    <property type="entry name" value="Telomere_Capping_Maintenance"/>
</dbReference>
<comment type="subcellular location">
    <subcellularLocation>
        <location evidence="1">Membrane</location>
    </subcellularLocation>
</comment>
<dbReference type="PANTHER" id="PTHR35518:SF2">
    <property type="entry name" value="MAINTENANCE OF TELOMERE CAPPING PROTEIN 6"/>
    <property type="match status" value="1"/>
</dbReference>
<gene>
    <name evidence="6" type="ORF">K3U94_08830</name>
</gene>
<dbReference type="Gene3D" id="2.60.40.3440">
    <property type="match status" value="1"/>
</dbReference>
<dbReference type="GO" id="GO:0006629">
    <property type="term" value="P:lipid metabolic process"/>
    <property type="evidence" value="ECO:0007669"/>
    <property type="project" value="InterPro"/>
</dbReference>
<name>A0A9X7ZI61_9MYCO</name>
<dbReference type="Pfam" id="PF17963">
    <property type="entry name" value="Big_9"/>
    <property type="match status" value="1"/>
</dbReference>
<dbReference type="GO" id="GO:0016020">
    <property type="term" value="C:membrane"/>
    <property type="evidence" value="ECO:0007669"/>
    <property type="project" value="UniProtKB-SubCell"/>
</dbReference>
<evidence type="ECO:0000313" key="7">
    <source>
        <dbReference type="Proteomes" id="UP000825008"/>
    </source>
</evidence>
<dbReference type="CDD" id="cd00037">
    <property type="entry name" value="CLECT"/>
    <property type="match status" value="1"/>
</dbReference>
<organism evidence="6 7">
    <name type="scientific">Mycolicibacter heraklionensis</name>
    <dbReference type="NCBI Taxonomy" id="512402"/>
    <lineage>
        <taxon>Bacteria</taxon>
        <taxon>Bacillati</taxon>
        <taxon>Actinomycetota</taxon>
        <taxon>Actinomycetes</taxon>
        <taxon>Mycobacteriales</taxon>
        <taxon>Mycobacteriaceae</taxon>
        <taxon>Mycolicibacter</taxon>
    </lineage>
</organism>
<proteinExistence type="predicted"/>
<dbReference type="GO" id="GO:0008081">
    <property type="term" value="F:phosphoric diester hydrolase activity"/>
    <property type="evidence" value="ECO:0007669"/>
    <property type="project" value="InterPro"/>
</dbReference>
<keyword evidence="2" id="KW-0812">Transmembrane</keyword>
<keyword evidence="5" id="KW-0732">Signal</keyword>
<evidence type="ECO:0000256" key="1">
    <source>
        <dbReference type="ARBA" id="ARBA00004370"/>
    </source>
</evidence>
<protein>
    <recommendedName>
        <fullName evidence="8">Glycoside hydrolase family 5 domain-containing protein</fullName>
    </recommendedName>
</protein>
<dbReference type="EMBL" id="CP080997">
    <property type="protein sequence ID" value="QZA09322.1"/>
    <property type="molecule type" value="Genomic_DNA"/>
</dbReference>
<dbReference type="Proteomes" id="UP000825008">
    <property type="component" value="Chromosome"/>
</dbReference>
<reference evidence="6" key="1">
    <citation type="submission" date="2021-08" db="EMBL/GenBank/DDBJ databases">
        <title>Whole genome sequencing of non-tuberculosis mycobacteria type-strains.</title>
        <authorList>
            <person name="Igarashi Y."/>
            <person name="Osugi A."/>
            <person name="Mitarai S."/>
        </authorList>
    </citation>
    <scope>NUCLEOTIDE SEQUENCE</scope>
    <source>
        <strain evidence="6">JCM 30995</strain>
    </source>
</reference>